<evidence type="ECO:0000313" key="10">
    <source>
        <dbReference type="EMBL" id="SPM41963.1"/>
    </source>
</evidence>
<evidence type="ECO:0000256" key="7">
    <source>
        <dbReference type="ARBA" id="ARBA00023136"/>
    </source>
</evidence>
<feature type="transmembrane region" description="Helical" evidence="8">
    <location>
        <begin position="323"/>
        <end position="343"/>
    </location>
</feature>
<keyword evidence="5 8" id="KW-0812">Transmembrane</keyword>
<keyword evidence="3" id="KW-0813">Transport</keyword>
<evidence type="ECO:0000256" key="4">
    <source>
        <dbReference type="ARBA" id="ARBA00022475"/>
    </source>
</evidence>
<feature type="transmembrane region" description="Helical" evidence="8">
    <location>
        <begin position="253"/>
        <end position="271"/>
    </location>
</feature>
<dbReference type="EMBL" id="FUEZ01000004">
    <property type="protein sequence ID" value="SPM41963.1"/>
    <property type="molecule type" value="Genomic_DNA"/>
</dbReference>
<organism evidence="10 11">
    <name type="scientific">Mycobacterium numidiamassiliense</name>
    <dbReference type="NCBI Taxonomy" id="1841861"/>
    <lineage>
        <taxon>Bacteria</taxon>
        <taxon>Bacillati</taxon>
        <taxon>Actinomycetota</taxon>
        <taxon>Actinomycetes</taxon>
        <taxon>Mycobacteriales</taxon>
        <taxon>Mycobacteriaceae</taxon>
        <taxon>Mycobacterium</taxon>
    </lineage>
</organism>
<feature type="transmembrane region" description="Helical" evidence="8">
    <location>
        <begin position="410"/>
        <end position="430"/>
    </location>
</feature>
<name>A0A2U3PE01_9MYCO</name>
<evidence type="ECO:0000256" key="5">
    <source>
        <dbReference type="ARBA" id="ARBA00022692"/>
    </source>
</evidence>
<dbReference type="PRINTS" id="PR00758">
    <property type="entry name" value="ARSENICPUMP"/>
</dbReference>
<evidence type="ECO:0000256" key="8">
    <source>
        <dbReference type="SAM" id="Phobius"/>
    </source>
</evidence>
<dbReference type="InterPro" id="IPR051475">
    <property type="entry name" value="Diverse_Ion_Transporter"/>
</dbReference>
<reference evidence="10 11" key="1">
    <citation type="submission" date="2017-01" db="EMBL/GenBank/DDBJ databases">
        <authorList>
            <consortium name="Urmite Genomes"/>
        </authorList>
    </citation>
    <scope>NUCLEOTIDE SEQUENCE [LARGE SCALE GENOMIC DNA]</scope>
    <source>
        <strain evidence="10 11">AB215</strain>
    </source>
</reference>
<keyword evidence="4" id="KW-1003">Cell membrane</keyword>
<feature type="transmembrane region" description="Helical" evidence="8">
    <location>
        <begin position="29"/>
        <end position="50"/>
    </location>
</feature>
<sequence length="432" mass="45573">MTTVYAIYATTIFVVAFVLIASDRLNKTLVALGGATAMFVLPVINSHEVFYSEETGVDWDVIFLLLGMMIIVSVVRQTGVFEYVAISAAKRAKGSPLRIMIFLLLVTAIGSAFLDNVTTVLLIAPVTLLVCERLGISPAPFLIAEAFAANIGGAATLVGDPTSIIIGTGAGLSFVSFLANMTPVVIVVLGALVVLLPRLFPDAFAVDDKRIADVMSLDESEAIRDRRLLIQCGIVLLLVFAGFVTHKQIHMEPSLVAMTGAGLLIVISGLGREFYLSSVEWETLLFFAGLFVMVGALVRTGVIDKVAHAAGDAIGSSPLMATMVILGASFLVSGFVNNVPYAATMTPIVGQFASSMHGLHNDVLWWALISGTVMGGNLTAVGASANVVVMGIAGRAGHPVSFGEFTRKGAVLTAVSLLISVGYLWVRYFLLA</sequence>
<keyword evidence="6 8" id="KW-1133">Transmembrane helix</keyword>
<feature type="transmembrane region" description="Helical" evidence="8">
    <location>
        <begin position="6"/>
        <end position="22"/>
    </location>
</feature>
<dbReference type="RefSeq" id="WP_077080489.1">
    <property type="nucleotide sequence ID" value="NZ_FUEZ01000004.1"/>
</dbReference>
<gene>
    <name evidence="10" type="ORF">MNAB215_4180</name>
</gene>
<comment type="similarity">
    <text evidence="2">Belongs to the CitM (TC 2.A.11) transporter family.</text>
</comment>
<feature type="transmembrane region" description="Helical" evidence="8">
    <location>
        <begin position="62"/>
        <end position="85"/>
    </location>
</feature>
<dbReference type="PANTHER" id="PTHR43568">
    <property type="entry name" value="P PROTEIN"/>
    <property type="match status" value="1"/>
</dbReference>
<proteinExistence type="inferred from homology"/>
<feature type="transmembrane region" description="Helical" evidence="8">
    <location>
        <begin position="363"/>
        <end position="389"/>
    </location>
</feature>
<evidence type="ECO:0000256" key="3">
    <source>
        <dbReference type="ARBA" id="ARBA00022448"/>
    </source>
</evidence>
<dbReference type="Pfam" id="PF03600">
    <property type="entry name" value="CitMHS"/>
    <property type="match status" value="1"/>
</dbReference>
<dbReference type="CDD" id="cd01116">
    <property type="entry name" value="P_permease"/>
    <property type="match status" value="1"/>
</dbReference>
<evidence type="ECO:0000313" key="11">
    <source>
        <dbReference type="Proteomes" id="UP000240424"/>
    </source>
</evidence>
<dbReference type="GO" id="GO:0005886">
    <property type="term" value="C:plasma membrane"/>
    <property type="evidence" value="ECO:0007669"/>
    <property type="project" value="UniProtKB-SubCell"/>
</dbReference>
<comment type="subcellular location">
    <subcellularLocation>
        <location evidence="1">Cell membrane</location>
        <topology evidence="1">Multi-pass membrane protein</topology>
    </subcellularLocation>
</comment>
<dbReference type="PANTHER" id="PTHR43568:SF1">
    <property type="entry name" value="P PROTEIN"/>
    <property type="match status" value="1"/>
</dbReference>
<feature type="transmembrane region" description="Helical" evidence="8">
    <location>
        <begin position="97"/>
        <end position="114"/>
    </location>
</feature>
<feature type="domain" description="Citrate transporter-like" evidence="9">
    <location>
        <begin position="17"/>
        <end position="370"/>
    </location>
</feature>
<evidence type="ECO:0000259" key="9">
    <source>
        <dbReference type="Pfam" id="PF03600"/>
    </source>
</evidence>
<dbReference type="STRING" id="1841861.GCA_900157365_02500"/>
<evidence type="ECO:0000256" key="1">
    <source>
        <dbReference type="ARBA" id="ARBA00004651"/>
    </source>
</evidence>
<feature type="transmembrane region" description="Helical" evidence="8">
    <location>
        <begin position="228"/>
        <end position="246"/>
    </location>
</feature>
<dbReference type="GO" id="GO:0015105">
    <property type="term" value="F:arsenite transmembrane transporter activity"/>
    <property type="evidence" value="ECO:0007669"/>
    <property type="project" value="InterPro"/>
</dbReference>
<evidence type="ECO:0000256" key="6">
    <source>
        <dbReference type="ARBA" id="ARBA00022989"/>
    </source>
</evidence>
<feature type="transmembrane region" description="Helical" evidence="8">
    <location>
        <begin position="170"/>
        <end position="196"/>
    </location>
</feature>
<evidence type="ECO:0000256" key="2">
    <source>
        <dbReference type="ARBA" id="ARBA00009843"/>
    </source>
</evidence>
<feature type="transmembrane region" description="Helical" evidence="8">
    <location>
        <begin position="283"/>
        <end position="302"/>
    </location>
</feature>
<dbReference type="Proteomes" id="UP000240424">
    <property type="component" value="Unassembled WGS sequence"/>
</dbReference>
<dbReference type="InterPro" id="IPR004680">
    <property type="entry name" value="Cit_transptr-like_dom"/>
</dbReference>
<protein>
    <submittedName>
        <fullName evidence="10">Na+/H+ antiporter NhaD or related arsenite permease</fullName>
    </submittedName>
</protein>
<keyword evidence="7 8" id="KW-0472">Membrane</keyword>
<dbReference type="InterPro" id="IPR000802">
    <property type="entry name" value="Arsenical_pump_ArsB"/>
</dbReference>
<dbReference type="OrthoDB" id="9809303at2"/>
<accession>A0A2U3PE01</accession>
<keyword evidence="11" id="KW-1185">Reference proteome</keyword>
<dbReference type="AlphaFoldDB" id="A0A2U3PE01"/>